<proteinExistence type="predicted"/>
<accession>A0A2G8JWW4</accession>
<dbReference type="AlphaFoldDB" id="A0A2G8JWW4"/>
<dbReference type="InterPro" id="IPR043502">
    <property type="entry name" value="DNA/RNA_pol_sf"/>
</dbReference>
<dbReference type="EMBL" id="MRZV01001142">
    <property type="protein sequence ID" value="PIK40267.1"/>
    <property type="molecule type" value="Genomic_DNA"/>
</dbReference>
<dbReference type="Proteomes" id="UP000230750">
    <property type="component" value="Unassembled WGS sequence"/>
</dbReference>
<dbReference type="InterPro" id="IPR000477">
    <property type="entry name" value="RT_dom"/>
</dbReference>
<keyword evidence="1" id="KW-0472">Membrane</keyword>
<reference evidence="3 4" key="1">
    <citation type="journal article" date="2017" name="PLoS Biol.">
        <title>The sea cucumber genome provides insights into morphological evolution and visceral regeneration.</title>
        <authorList>
            <person name="Zhang X."/>
            <person name="Sun L."/>
            <person name="Yuan J."/>
            <person name="Sun Y."/>
            <person name="Gao Y."/>
            <person name="Zhang L."/>
            <person name="Li S."/>
            <person name="Dai H."/>
            <person name="Hamel J.F."/>
            <person name="Liu C."/>
            <person name="Yu Y."/>
            <person name="Liu S."/>
            <person name="Lin W."/>
            <person name="Guo K."/>
            <person name="Jin S."/>
            <person name="Xu P."/>
            <person name="Storey K.B."/>
            <person name="Huan P."/>
            <person name="Zhang T."/>
            <person name="Zhou Y."/>
            <person name="Zhang J."/>
            <person name="Lin C."/>
            <person name="Li X."/>
            <person name="Xing L."/>
            <person name="Huo D."/>
            <person name="Sun M."/>
            <person name="Wang L."/>
            <person name="Mercier A."/>
            <person name="Li F."/>
            <person name="Yang H."/>
            <person name="Xiang J."/>
        </authorList>
    </citation>
    <scope>NUCLEOTIDE SEQUENCE [LARGE SCALE GENOMIC DNA]</scope>
    <source>
        <strain evidence="3">Shaxun</strain>
        <tissue evidence="3">Muscle</tissue>
    </source>
</reference>
<keyword evidence="4" id="KW-1185">Reference proteome</keyword>
<organism evidence="3 4">
    <name type="scientific">Stichopus japonicus</name>
    <name type="common">Sea cucumber</name>
    <dbReference type="NCBI Taxonomy" id="307972"/>
    <lineage>
        <taxon>Eukaryota</taxon>
        <taxon>Metazoa</taxon>
        <taxon>Echinodermata</taxon>
        <taxon>Eleutherozoa</taxon>
        <taxon>Echinozoa</taxon>
        <taxon>Holothuroidea</taxon>
        <taxon>Aspidochirotacea</taxon>
        <taxon>Aspidochirotida</taxon>
        <taxon>Stichopodidae</taxon>
        <taxon>Apostichopus</taxon>
    </lineage>
</organism>
<dbReference type="GO" id="GO:0003964">
    <property type="term" value="F:RNA-directed DNA polymerase activity"/>
    <property type="evidence" value="ECO:0007669"/>
    <property type="project" value="UniProtKB-KW"/>
</dbReference>
<dbReference type="PANTHER" id="PTHR33332">
    <property type="entry name" value="REVERSE TRANSCRIPTASE DOMAIN-CONTAINING PROTEIN"/>
    <property type="match status" value="1"/>
</dbReference>
<evidence type="ECO:0000313" key="4">
    <source>
        <dbReference type="Proteomes" id="UP000230750"/>
    </source>
</evidence>
<keyword evidence="3" id="KW-0808">Transferase</keyword>
<protein>
    <submittedName>
        <fullName evidence="3">Putative RNA-directed DNA polymerase from mobile element jockey-like</fullName>
    </submittedName>
</protein>
<keyword evidence="3" id="KW-0695">RNA-directed DNA polymerase</keyword>
<keyword evidence="3" id="KW-0548">Nucleotidyltransferase</keyword>
<comment type="caution">
    <text evidence="3">The sequence shown here is derived from an EMBL/GenBank/DDBJ whole genome shotgun (WGS) entry which is preliminary data.</text>
</comment>
<dbReference type="Pfam" id="PF00078">
    <property type="entry name" value="RVT_1"/>
    <property type="match status" value="1"/>
</dbReference>
<dbReference type="PROSITE" id="PS50878">
    <property type="entry name" value="RT_POL"/>
    <property type="match status" value="1"/>
</dbReference>
<keyword evidence="1" id="KW-0812">Transmembrane</keyword>
<gene>
    <name evidence="3" type="ORF">BSL78_22887</name>
</gene>
<keyword evidence="1" id="KW-1133">Transmembrane helix</keyword>
<sequence length="387" mass="43469">MDLLKDVLLSNLLTFLEYVTNEVDKGYPVDVVYLDFAKAFDKVAHERLVSKIESHGISGSVSAWISAWLNGRRQRVALNGTFLSWLPVKSGVPQGSVLGPSLFLIFINDIDDEISSHVLKFADDTKVFTRIEDEKDALSLQEDINKLHLWVVSEWNALPQSAIDATSINQFKGLLDRHLHCRGVTRAVLSLPSSSTLHLSSDEVGYGNTVTPTTPSPFIIGVKPSDCTFNVTSSGYLTCYIEAVLPIVHPKWIHDEYVSSRITFSQPQLIVRNVGSLFNIYLTSYYEITTNQGYESETDEDWKAYDITASCSVNYEVLGQHKTDVTLHLQKRSPALTEDRIIERFETNMNWQCVIPVSVMSVIIIIFIIIIIIIIIVFAKWHNGKAG</sequence>
<feature type="domain" description="Reverse transcriptase" evidence="2">
    <location>
        <begin position="1"/>
        <end position="176"/>
    </location>
</feature>
<dbReference type="SUPFAM" id="SSF56672">
    <property type="entry name" value="DNA/RNA polymerases"/>
    <property type="match status" value="1"/>
</dbReference>
<evidence type="ECO:0000313" key="3">
    <source>
        <dbReference type="EMBL" id="PIK40267.1"/>
    </source>
</evidence>
<feature type="transmembrane region" description="Helical" evidence="1">
    <location>
        <begin position="354"/>
        <end position="379"/>
    </location>
</feature>
<name>A0A2G8JWW4_STIJA</name>
<evidence type="ECO:0000259" key="2">
    <source>
        <dbReference type="PROSITE" id="PS50878"/>
    </source>
</evidence>
<dbReference type="OrthoDB" id="426210at2759"/>
<evidence type="ECO:0000256" key="1">
    <source>
        <dbReference type="SAM" id="Phobius"/>
    </source>
</evidence>